<organism evidence="1 2">
    <name type="scientific">Candidatus Amphirhobacter heronislandensis</name>
    <dbReference type="NCBI Taxonomy" id="1732024"/>
    <lineage>
        <taxon>Bacteria</taxon>
        <taxon>Pseudomonadati</taxon>
        <taxon>Pseudomonadota</taxon>
        <taxon>Gammaproteobacteria</taxon>
        <taxon>Candidatus Tethybacterales</taxon>
        <taxon>Candidatus Tethybacteraceae</taxon>
        <taxon>Candidatus Amphirhobacter</taxon>
    </lineage>
</organism>
<reference evidence="1" key="1">
    <citation type="submission" date="2020-10" db="EMBL/GenBank/DDBJ databases">
        <title>An improved Amphimedon queenslandica hologenome assembly reveals how three proteobacterial symbionts can extend the metabolic phenotypic of their marine sponge host.</title>
        <authorList>
            <person name="Degnan B."/>
            <person name="Degnan S."/>
            <person name="Xiang X."/>
        </authorList>
    </citation>
    <scope>NUCLEOTIDE SEQUENCE</scope>
    <source>
        <strain evidence="1">AqS2</strain>
    </source>
</reference>
<accession>A0A930UGP4</accession>
<dbReference type="Proteomes" id="UP000604381">
    <property type="component" value="Unassembled WGS sequence"/>
</dbReference>
<sequence>MSAEIADMEEFFASASPSTVIARCLERNPAGDGIYEVVEGGQLEVHQGISLVDERDKHLMSSLEVDVSRDCHVSSIWTQEDGREVFAIWDVHNNVTYNPETDEVTYTYPAKNWGSGKGWLPKNPQG</sequence>
<keyword evidence="2" id="KW-1185">Reference proteome</keyword>
<gene>
    <name evidence="1" type="ORF">ISN26_02320</name>
</gene>
<comment type="caution">
    <text evidence="1">The sequence shown here is derived from an EMBL/GenBank/DDBJ whole genome shotgun (WGS) entry which is preliminary data.</text>
</comment>
<proteinExistence type="predicted"/>
<name>A0A930UGP4_9GAMM</name>
<dbReference type="AlphaFoldDB" id="A0A930UGP4"/>
<dbReference type="EMBL" id="JADHEI010000028">
    <property type="protein sequence ID" value="MBF2734914.1"/>
    <property type="molecule type" value="Genomic_DNA"/>
</dbReference>
<evidence type="ECO:0000313" key="1">
    <source>
        <dbReference type="EMBL" id="MBF2734914.1"/>
    </source>
</evidence>
<protein>
    <submittedName>
        <fullName evidence="1">Uncharacterized protein</fullName>
    </submittedName>
</protein>
<evidence type="ECO:0000313" key="2">
    <source>
        <dbReference type="Proteomes" id="UP000604381"/>
    </source>
</evidence>